<accession>A0A835QQS2</accession>
<dbReference type="AlphaFoldDB" id="A0A835QQS2"/>
<organism evidence="1 2">
    <name type="scientific">Vanilla planifolia</name>
    <name type="common">Vanilla</name>
    <dbReference type="NCBI Taxonomy" id="51239"/>
    <lineage>
        <taxon>Eukaryota</taxon>
        <taxon>Viridiplantae</taxon>
        <taxon>Streptophyta</taxon>
        <taxon>Embryophyta</taxon>
        <taxon>Tracheophyta</taxon>
        <taxon>Spermatophyta</taxon>
        <taxon>Magnoliopsida</taxon>
        <taxon>Liliopsida</taxon>
        <taxon>Asparagales</taxon>
        <taxon>Orchidaceae</taxon>
        <taxon>Vanilloideae</taxon>
        <taxon>Vanilleae</taxon>
        <taxon>Vanilla</taxon>
    </lineage>
</organism>
<reference evidence="1 2" key="1">
    <citation type="journal article" date="2020" name="Nat. Food">
        <title>A phased Vanilla planifolia genome enables genetic improvement of flavour and production.</title>
        <authorList>
            <person name="Hasing T."/>
            <person name="Tang H."/>
            <person name="Brym M."/>
            <person name="Khazi F."/>
            <person name="Huang T."/>
            <person name="Chambers A.H."/>
        </authorList>
    </citation>
    <scope>NUCLEOTIDE SEQUENCE [LARGE SCALE GENOMIC DNA]</scope>
    <source>
        <tissue evidence="1">Leaf</tissue>
    </source>
</reference>
<keyword evidence="2" id="KW-1185">Reference proteome</keyword>
<dbReference type="Proteomes" id="UP000636800">
    <property type="component" value="Chromosome 6"/>
</dbReference>
<protein>
    <submittedName>
        <fullName evidence="1">Uncharacterized protein</fullName>
    </submittedName>
</protein>
<dbReference type="OrthoDB" id="191139at2759"/>
<evidence type="ECO:0000313" key="1">
    <source>
        <dbReference type="EMBL" id="KAG0476989.1"/>
    </source>
</evidence>
<comment type="caution">
    <text evidence="1">The sequence shown here is derived from an EMBL/GenBank/DDBJ whole genome shotgun (WGS) entry which is preliminary data.</text>
</comment>
<evidence type="ECO:0000313" key="2">
    <source>
        <dbReference type="Proteomes" id="UP000636800"/>
    </source>
</evidence>
<name>A0A835QQS2_VANPL</name>
<gene>
    <name evidence="1" type="ORF">HPP92_013830</name>
</gene>
<sequence>MEQVEQNPIFGFQLISFLRFSELGSSSWSFVLVALCFVFFPDRPNLYFLIPGETNVEEALLSLSFFLPRTTGEAELKSRPEEGAGGGK</sequence>
<proteinExistence type="predicted"/>
<dbReference type="EMBL" id="JADCNL010000006">
    <property type="protein sequence ID" value="KAG0476989.1"/>
    <property type="molecule type" value="Genomic_DNA"/>
</dbReference>